<keyword evidence="1" id="KW-0812">Transmembrane</keyword>
<keyword evidence="1" id="KW-1133">Transmembrane helix</keyword>
<reference evidence="3" key="1">
    <citation type="submission" date="2015-08" db="UniProtKB">
        <authorList>
            <consortium name="WormBaseParasite"/>
        </authorList>
    </citation>
    <scope>IDENTIFICATION</scope>
</reference>
<protein>
    <submittedName>
        <fullName evidence="4">Peptidase M13 N-terminal domain-containing protein</fullName>
    </submittedName>
    <submittedName>
        <fullName evidence="3">Peptidase_M13_N domain-containing protein</fullName>
    </submittedName>
</protein>
<evidence type="ECO:0000313" key="2">
    <source>
        <dbReference type="Proteomes" id="UP000035681"/>
    </source>
</evidence>
<evidence type="ECO:0000313" key="3">
    <source>
        <dbReference type="WBParaSite" id="SSTP_0000858100.1"/>
    </source>
</evidence>
<dbReference type="AlphaFoldDB" id="A0A0K0EGG9"/>
<sequence>MSKERLLTLLDKNGIPYSKIRPDLSSRNLNNVERGKYQLFSLSGFGRIVDIIIIILILLSLIYFFVYVRLIVYNKNWMNHHTQDLESEKIVYLKKLRNGLEHENLNNPGINICRRENYLKNCDDENIKWNNNMNTEKCYENYFNDKKNYKNNRIPYYKEIKMFYDKCISETITQNDILKKVSNFLNKMTLKYGEYFIINNTTKNIQDTLLSQSFLNLTKMIADMKIFFNIDLLIVSSIELDKNFGHEDGTSNIHSIFTIKDNGKIFHDEEEGIEKYKIFTNLKYVLNNKFNDDEYHQLANDIYNIENIIFKNRNNIKIISETVKLKDINGRWNILNIHSYINYISRFNRDLNRKLIDNEVDIFIENPQFFTLIDNLVIKNKQFQNFKNYILYKGVLSIIKYYNTTKDSFYCSNIIGEHLPLLNTRIINTEISFFDKDSMEILVQKYAYTSYNSIIELLNSFQNIDHDIVNKIKKIYDSMRILAGAPRWIFNDAEIYKYYGNLPIFEHQTFDEIVEGLNKFKNIKKLDGIIGNITVDEFLYSDGSKLSKNIYYCPSTNTIYLPSSLFLIMLKSFNDPKLSLNNVILSQFGYELGKVIIPYKNVLFNNVSDDNKNATNFYNNSIQKGNNKNESYCLNNIIYGNKKGFIKELDETIIEKVMRHMISIQSSYSIYNNYINIFQKDYFSFHNDVKNSKKLDDFYFYYEIKEYLCIIEDSNIRDIIIDLLSLMHSFQVSRDCHSQFNIPTCLNWLSLKWFKFPTN</sequence>
<evidence type="ECO:0000313" key="4">
    <source>
        <dbReference type="WBParaSite" id="TCONS_00014480.p1"/>
    </source>
</evidence>
<keyword evidence="1" id="KW-0472">Membrane</keyword>
<dbReference type="SUPFAM" id="SSF55486">
    <property type="entry name" value="Metalloproteases ('zincins'), catalytic domain"/>
    <property type="match status" value="1"/>
</dbReference>
<keyword evidence="2" id="KW-1185">Reference proteome</keyword>
<accession>A0A0K0EGG9</accession>
<dbReference type="WBParaSite" id="TCONS_00014480.p1">
    <property type="protein sequence ID" value="TCONS_00014480.p1"/>
    <property type="gene ID" value="XLOC_009683"/>
</dbReference>
<organism evidence="3">
    <name type="scientific">Strongyloides stercoralis</name>
    <name type="common">Threadworm</name>
    <dbReference type="NCBI Taxonomy" id="6248"/>
    <lineage>
        <taxon>Eukaryota</taxon>
        <taxon>Metazoa</taxon>
        <taxon>Ecdysozoa</taxon>
        <taxon>Nematoda</taxon>
        <taxon>Chromadorea</taxon>
        <taxon>Rhabditida</taxon>
        <taxon>Tylenchina</taxon>
        <taxon>Panagrolaimomorpha</taxon>
        <taxon>Strongyloidoidea</taxon>
        <taxon>Strongyloididae</taxon>
        <taxon>Strongyloides</taxon>
    </lineage>
</organism>
<feature type="transmembrane region" description="Helical" evidence="1">
    <location>
        <begin position="44"/>
        <end position="66"/>
    </location>
</feature>
<evidence type="ECO:0000256" key="1">
    <source>
        <dbReference type="SAM" id="Phobius"/>
    </source>
</evidence>
<dbReference type="WBParaSite" id="SSTP_0000858100.1">
    <property type="protein sequence ID" value="SSTP_0000858100.1"/>
    <property type="gene ID" value="SSTP_0000858100"/>
</dbReference>
<name>A0A0K0EGG9_STRER</name>
<dbReference type="Proteomes" id="UP000035681">
    <property type="component" value="Unplaced"/>
</dbReference>
<proteinExistence type="predicted"/>